<dbReference type="Pfam" id="PF07171">
    <property type="entry name" value="MlrC_C"/>
    <property type="match status" value="1"/>
</dbReference>
<dbReference type="KEGG" id="rhoz:GXP67_10410"/>
<organism evidence="3 4">
    <name type="scientific">Rhodocytophaga rosea</name>
    <dbReference type="NCBI Taxonomy" id="2704465"/>
    <lineage>
        <taxon>Bacteria</taxon>
        <taxon>Pseudomonadati</taxon>
        <taxon>Bacteroidota</taxon>
        <taxon>Cytophagia</taxon>
        <taxon>Cytophagales</taxon>
        <taxon>Rhodocytophagaceae</taxon>
        <taxon>Rhodocytophaga</taxon>
    </lineage>
</organism>
<name>A0A6C0GGI8_9BACT</name>
<feature type="domain" description="Microcystin LR degradation protein MlrC N-terminal" evidence="2">
    <location>
        <begin position="4"/>
        <end position="295"/>
    </location>
</feature>
<dbReference type="Pfam" id="PF07364">
    <property type="entry name" value="DUF1485"/>
    <property type="match status" value="1"/>
</dbReference>
<accession>A0A6C0GGI8</accession>
<dbReference type="AlphaFoldDB" id="A0A6C0GGI8"/>
<dbReference type="InterPro" id="IPR010799">
    <property type="entry name" value="MlrC_C"/>
</dbReference>
<gene>
    <name evidence="3" type="ORF">GXP67_10410</name>
</gene>
<dbReference type="EMBL" id="CP048222">
    <property type="protein sequence ID" value="QHT67029.1"/>
    <property type="molecule type" value="Genomic_DNA"/>
</dbReference>
<proteinExistence type="predicted"/>
<dbReference type="Proteomes" id="UP000480178">
    <property type="component" value="Chromosome"/>
</dbReference>
<reference evidence="3 4" key="1">
    <citation type="submission" date="2020-01" db="EMBL/GenBank/DDBJ databases">
        <authorList>
            <person name="Kim M.K."/>
        </authorList>
    </citation>
    <scope>NUCLEOTIDE SEQUENCE [LARGE SCALE GENOMIC DNA]</scope>
    <source>
        <strain evidence="3 4">172606-1</strain>
    </source>
</reference>
<keyword evidence="4" id="KW-1185">Reference proteome</keyword>
<evidence type="ECO:0000313" key="3">
    <source>
        <dbReference type="EMBL" id="QHT67029.1"/>
    </source>
</evidence>
<evidence type="ECO:0000259" key="2">
    <source>
        <dbReference type="Pfam" id="PF07364"/>
    </source>
</evidence>
<dbReference type="InterPro" id="IPR015995">
    <property type="entry name" value="MlrC_N"/>
</dbReference>
<evidence type="ECO:0000313" key="4">
    <source>
        <dbReference type="Proteomes" id="UP000480178"/>
    </source>
</evidence>
<protein>
    <submittedName>
        <fullName evidence="3">M81 family metallopeptidase</fullName>
    </submittedName>
</protein>
<feature type="domain" description="Microcystin LR degradation protein MlrC C-terminal" evidence="1">
    <location>
        <begin position="312"/>
        <end position="474"/>
    </location>
</feature>
<dbReference type="RefSeq" id="WP_162443073.1">
    <property type="nucleotide sequence ID" value="NZ_CP048222.1"/>
</dbReference>
<evidence type="ECO:0000259" key="1">
    <source>
        <dbReference type="Pfam" id="PF07171"/>
    </source>
</evidence>
<sequence>MRKKIAVIEIQQETNSFSPVLTTLEDFKAGALGYGEEVWAFSKIYSTKQIAGFLGAVRKYAKHEIEVIPVITAWATSGGPVEKEVYYGFKEYIAHALQSHTDLDGIFLSMHGAMGVEGMRDPETDILQLIRSLCGHQIPIGLALDLHANVTKQTVQLATFIVGYRTNPHRDHYQTGFRTGKILIDTVLGKVKPVMAFRKMKLLKGGGFTIDFLSPMRKIFRRMNAMEKQPDVLSVTTFMVHIWLDDPELGWSTIVVTDGNKQLSEQLSEELADLNWQVRHVKHPQPVKPETAIEKVKQSRISRLLGTIIWCDVSDVVAAGAPGENTWLLKTISELAPQYTAYIPVRDAPMAQLAFETKLTQEIEVTVGGKLDKIYNQPLAFKGELIFKQDMKETGKTAVLKNQGTHLILTERPASAFFPRFFKELGLNLWKADIVVVKNLFPFRYFFLLYNRKTINVISAGTTQIDVFQVKYQHIPRPIYPLDSIDHWK</sequence>